<dbReference type="InterPro" id="IPR007742">
    <property type="entry name" value="NosD_dom"/>
</dbReference>
<evidence type="ECO:0000259" key="2">
    <source>
        <dbReference type="Pfam" id="PF05048"/>
    </source>
</evidence>
<dbReference type="SMART" id="SM00710">
    <property type="entry name" value="PbH1"/>
    <property type="match status" value="5"/>
</dbReference>
<feature type="domain" description="Periplasmic copper-binding protein NosD beta helix" evidence="2">
    <location>
        <begin position="53"/>
        <end position="249"/>
    </location>
</feature>
<feature type="region of interest" description="Disordered" evidence="1">
    <location>
        <begin position="288"/>
        <end position="314"/>
    </location>
</feature>
<dbReference type="Gene3D" id="2.160.20.10">
    <property type="entry name" value="Single-stranded right-handed beta-helix, Pectin lyase-like"/>
    <property type="match status" value="1"/>
</dbReference>
<feature type="non-terminal residue" evidence="3">
    <location>
        <position position="314"/>
    </location>
</feature>
<dbReference type="SUPFAM" id="SSF51126">
    <property type="entry name" value="Pectin lyase-like"/>
    <property type="match status" value="1"/>
</dbReference>
<dbReference type="InterPro" id="IPR011050">
    <property type="entry name" value="Pectin_lyase_fold/virulence"/>
</dbReference>
<name>A0A382S8P4_9ZZZZ</name>
<dbReference type="InterPro" id="IPR006626">
    <property type="entry name" value="PbH1"/>
</dbReference>
<protein>
    <recommendedName>
        <fullName evidence="2">Periplasmic copper-binding protein NosD beta helix domain-containing protein</fullName>
    </recommendedName>
</protein>
<reference evidence="3" key="1">
    <citation type="submission" date="2018-05" db="EMBL/GenBank/DDBJ databases">
        <authorList>
            <person name="Lanie J.A."/>
            <person name="Ng W.-L."/>
            <person name="Kazmierczak K.M."/>
            <person name="Andrzejewski T.M."/>
            <person name="Davidsen T.M."/>
            <person name="Wayne K.J."/>
            <person name="Tettelin H."/>
            <person name="Glass J.I."/>
            <person name="Rusch D."/>
            <person name="Podicherti R."/>
            <person name="Tsui H.-C.T."/>
            <person name="Winkler M.E."/>
        </authorList>
    </citation>
    <scope>NUCLEOTIDE SEQUENCE</scope>
</reference>
<proteinExistence type="predicted"/>
<evidence type="ECO:0000313" key="3">
    <source>
        <dbReference type="EMBL" id="SVD05825.1"/>
    </source>
</evidence>
<accession>A0A382S8P4</accession>
<sequence length="314" mass="34319">EILSGTDYITLDSCVFKGYDHNSSSTNYSLIYTYNADQYDGIVIKNCSFTNGGGYAIDLRNGSTGGTGLEIINNTFTDTYGGIYAKYFDGVTIRGNTLKGPGLYDTGIRLDYCDGANVVEDNSIYGPDMTYGLYLTYCQSASGNEATIVNNLISVEDYGIYMYQYNTYQNVYYNSVNVLDNNALYYHSNNDDFDSKNNIFYSASSASPALYVYNSTGYTGNYNDLFSNYTYPVYYSGNQSFTEYQATGNGANSVNLEPVYNTDSTLVPMRLALDDLGTPITGITDDINGTTRSETAPDMGAIEFTPSGSALSGT</sequence>
<dbReference type="Pfam" id="PF05048">
    <property type="entry name" value="NosD"/>
    <property type="match status" value="1"/>
</dbReference>
<dbReference type="AlphaFoldDB" id="A0A382S8P4"/>
<gene>
    <name evidence="3" type="ORF">METZ01_LOCUS358679</name>
</gene>
<evidence type="ECO:0000256" key="1">
    <source>
        <dbReference type="SAM" id="MobiDB-lite"/>
    </source>
</evidence>
<organism evidence="3">
    <name type="scientific">marine metagenome</name>
    <dbReference type="NCBI Taxonomy" id="408172"/>
    <lineage>
        <taxon>unclassified sequences</taxon>
        <taxon>metagenomes</taxon>
        <taxon>ecological metagenomes</taxon>
    </lineage>
</organism>
<dbReference type="EMBL" id="UINC01126996">
    <property type="protein sequence ID" value="SVD05825.1"/>
    <property type="molecule type" value="Genomic_DNA"/>
</dbReference>
<dbReference type="InterPro" id="IPR012334">
    <property type="entry name" value="Pectin_lyas_fold"/>
</dbReference>
<feature type="non-terminal residue" evidence="3">
    <location>
        <position position="1"/>
    </location>
</feature>